<dbReference type="InterPro" id="IPR020807">
    <property type="entry name" value="PKS_DH"/>
</dbReference>
<dbReference type="Gene3D" id="3.30.70.3290">
    <property type="match status" value="1"/>
</dbReference>
<feature type="active site" description="Proton donor; for dehydratase activity" evidence="4">
    <location>
        <position position="1143"/>
    </location>
</feature>
<dbReference type="PANTHER" id="PTHR43775">
    <property type="entry name" value="FATTY ACID SYNTHASE"/>
    <property type="match status" value="1"/>
</dbReference>
<dbReference type="SMART" id="SM00825">
    <property type="entry name" value="PKS_KS"/>
    <property type="match status" value="1"/>
</dbReference>
<dbReference type="Gene3D" id="3.40.50.720">
    <property type="entry name" value="NAD(P)-binding Rossmann-like Domain"/>
    <property type="match status" value="1"/>
</dbReference>
<dbReference type="InterPro" id="IPR020806">
    <property type="entry name" value="PKS_PP-bd"/>
</dbReference>
<dbReference type="SMART" id="SM00827">
    <property type="entry name" value="PKS_AT"/>
    <property type="match status" value="1"/>
</dbReference>
<dbReference type="Pfam" id="PF14765">
    <property type="entry name" value="PS-DH"/>
    <property type="match status" value="1"/>
</dbReference>
<name>A0ABZ2KTH1_9BACT</name>
<evidence type="ECO:0000313" key="9">
    <source>
        <dbReference type="Proteomes" id="UP001374803"/>
    </source>
</evidence>
<dbReference type="InterPro" id="IPR001227">
    <property type="entry name" value="Ac_transferase_dom_sf"/>
</dbReference>
<evidence type="ECO:0000256" key="4">
    <source>
        <dbReference type="PROSITE-ProRule" id="PRU01363"/>
    </source>
</evidence>
<dbReference type="SUPFAM" id="SSF55048">
    <property type="entry name" value="Probable ACP-binding domain of malonyl-CoA ACP transacylase"/>
    <property type="match status" value="1"/>
</dbReference>
<keyword evidence="9" id="KW-1185">Reference proteome</keyword>
<organism evidence="8 9">
    <name type="scientific">Pendulispora rubella</name>
    <dbReference type="NCBI Taxonomy" id="2741070"/>
    <lineage>
        <taxon>Bacteria</taxon>
        <taxon>Pseudomonadati</taxon>
        <taxon>Myxococcota</taxon>
        <taxon>Myxococcia</taxon>
        <taxon>Myxococcales</taxon>
        <taxon>Sorangiineae</taxon>
        <taxon>Pendulisporaceae</taxon>
        <taxon>Pendulispora</taxon>
    </lineage>
</organism>
<dbReference type="InterPro" id="IPR016036">
    <property type="entry name" value="Malonyl_transacylase_ACP-bd"/>
</dbReference>
<dbReference type="InterPro" id="IPR018201">
    <property type="entry name" value="Ketoacyl_synth_AS"/>
</dbReference>
<dbReference type="SMART" id="SM00823">
    <property type="entry name" value="PKS_PP"/>
    <property type="match status" value="1"/>
</dbReference>
<dbReference type="SUPFAM" id="SSF52151">
    <property type="entry name" value="FabD/lysophospholipase-like"/>
    <property type="match status" value="1"/>
</dbReference>
<keyword evidence="3" id="KW-0808">Transferase</keyword>
<dbReference type="RefSeq" id="WP_394831622.1">
    <property type="nucleotide sequence ID" value="NZ_CP089929.1"/>
</dbReference>
<evidence type="ECO:0000256" key="2">
    <source>
        <dbReference type="ARBA" id="ARBA00022553"/>
    </source>
</evidence>
<feature type="domain" description="PKS/mFAS DH" evidence="7">
    <location>
        <begin position="942"/>
        <end position="1221"/>
    </location>
</feature>
<dbReference type="SMART" id="SM00822">
    <property type="entry name" value="PKS_KR"/>
    <property type="match status" value="1"/>
</dbReference>
<dbReference type="InterPro" id="IPR014030">
    <property type="entry name" value="Ketoacyl_synth_N"/>
</dbReference>
<evidence type="ECO:0000256" key="1">
    <source>
        <dbReference type="ARBA" id="ARBA00022450"/>
    </source>
</evidence>
<dbReference type="InterPro" id="IPR049551">
    <property type="entry name" value="PKS_DH_C"/>
</dbReference>
<dbReference type="InterPro" id="IPR049552">
    <property type="entry name" value="PKS_DH_N"/>
</dbReference>
<dbReference type="PANTHER" id="PTHR43775:SF51">
    <property type="entry name" value="INACTIVE PHENOLPHTHIOCEROL SYNTHESIS POLYKETIDE SYNTHASE TYPE I PKS1-RELATED"/>
    <property type="match status" value="1"/>
</dbReference>
<dbReference type="InterPro" id="IPR016035">
    <property type="entry name" value="Acyl_Trfase/lysoPLipase"/>
</dbReference>
<dbReference type="CDD" id="cd08956">
    <property type="entry name" value="KR_3_FAS_SDR_x"/>
    <property type="match status" value="1"/>
</dbReference>
<evidence type="ECO:0000259" key="6">
    <source>
        <dbReference type="PROSITE" id="PS52004"/>
    </source>
</evidence>
<dbReference type="InterPro" id="IPR006162">
    <property type="entry name" value="Ppantetheine_attach_site"/>
</dbReference>
<proteinExistence type="predicted"/>
<dbReference type="SUPFAM" id="SSF47336">
    <property type="entry name" value="ACP-like"/>
    <property type="match status" value="1"/>
</dbReference>
<dbReference type="Gene3D" id="1.10.1200.10">
    <property type="entry name" value="ACP-like"/>
    <property type="match status" value="1"/>
</dbReference>
<dbReference type="PROSITE" id="PS50075">
    <property type="entry name" value="CARRIER"/>
    <property type="match status" value="1"/>
</dbReference>
<feature type="region of interest" description="N-terminal hotdog fold" evidence="4">
    <location>
        <begin position="942"/>
        <end position="1070"/>
    </location>
</feature>
<dbReference type="Pfam" id="PF00109">
    <property type="entry name" value="ketoacyl-synt"/>
    <property type="match status" value="1"/>
</dbReference>
<dbReference type="InterPro" id="IPR057326">
    <property type="entry name" value="KR_dom"/>
</dbReference>
<dbReference type="InterPro" id="IPR013968">
    <property type="entry name" value="PKS_KR"/>
</dbReference>
<dbReference type="Gene3D" id="3.40.366.10">
    <property type="entry name" value="Malonyl-Coenzyme A Acyl Carrier Protein, domain 2"/>
    <property type="match status" value="1"/>
</dbReference>
<dbReference type="Pfam" id="PF22953">
    <property type="entry name" value="SpnB_Rossmann"/>
    <property type="match status" value="1"/>
</dbReference>
<dbReference type="EMBL" id="CP089983">
    <property type="protein sequence ID" value="WXB01999.1"/>
    <property type="molecule type" value="Genomic_DNA"/>
</dbReference>
<dbReference type="PROSITE" id="PS52019">
    <property type="entry name" value="PKS_MFAS_DH"/>
    <property type="match status" value="1"/>
</dbReference>
<feature type="domain" description="Carrier" evidence="5">
    <location>
        <begin position="1716"/>
        <end position="1794"/>
    </location>
</feature>
<dbReference type="Pfam" id="PF21089">
    <property type="entry name" value="PKS_DH_N"/>
    <property type="match status" value="1"/>
</dbReference>
<dbReference type="InterPro" id="IPR020841">
    <property type="entry name" value="PKS_Beta-ketoAc_synthase_dom"/>
</dbReference>
<feature type="region of interest" description="C-terminal hotdog fold" evidence="4">
    <location>
        <begin position="1082"/>
        <end position="1221"/>
    </location>
</feature>
<dbReference type="PROSITE" id="PS00606">
    <property type="entry name" value="KS3_1"/>
    <property type="match status" value="1"/>
</dbReference>
<protein>
    <submittedName>
        <fullName evidence="8">Type I polyketide synthase</fullName>
    </submittedName>
</protein>
<keyword evidence="2" id="KW-0597">Phosphoprotein</keyword>
<evidence type="ECO:0000256" key="3">
    <source>
        <dbReference type="ARBA" id="ARBA00022679"/>
    </source>
</evidence>
<dbReference type="InterPro" id="IPR036736">
    <property type="entry name" value="ACP-like_sf"/>
</dbReference>
<dbReference type="SUPFAM" id="SSF51735">
    <property type="entry name" value="NAD(P)-binding Rossmann-fold domains"/>
    <property type="match status" value="2"/>
</dbReference>
<feature type="active site" description="Proton acceptor; for dehydratase activity" evidence="4">
    <location>
        <position position="974"/>
    </location>
</feature>
<dbReference type="InterPro" id="IPR016039">
    <property type="entry name" value="Thiolase-like"/>
</dbReference>
<sequence length="1887" mass="201518">MKGSEQNNEARLLDYLRRATLKLHGAEERLRRIESERNEPIAIVAVGCRYPGAVRDEESFWRLLDEGIDAVTEVPLERWDIDAWYDPDPDAAGKMISRWGGFLNTAELERFDAPFFGLSPGEARSIDPQLRLLLETSWEALERAGISPERLMGSDTGVYVGLSSTEYQVRAMADITRADAYSGLGTAHSAMVGRLSYWLGLKGPAMAIDTACSSSLVAVHLACQALRSGECSLALAGGVNVTLGPENTVYLSRLRALSPTGRCRTFSNDADGYVRAEGAGMVVLERLSDARTHGHEVLALIRGSAVNQDGRSSGLTAPNGPSQEAVIREALARGGVEASSVDYLECHGTGTPLGDPIEVQAAAAVLGQGRDSDKPLVLGSVKSNIGHTEGAAGVAGIIKAVLALRHGRIPKTLHVAALNAHVPWQGLPVHVAASALDWPRGPMPRRAGVSSFGFGGTNAHVVLEEAPAPDTTDQRPGDTDPHASHGFVPILLSGKSELALRAQAEKLRDFLDAHPDLDLLDVAYSLATTRAHFEHRAVLVTQDKGDLRTELDALAGGTPSEATVAGRTLDRLGKLVFVFSGQGSHWPGMARTLLREANVFRTEIERCEHALSPHVDWSLMAVLEGRDGAPSLERVDVVQPVLFAVMVALVALWRSFGIEPNALVGHSQGEIAAAYVAGALSLEDAVKIIARRSRALTAFVGQGSMAAVQLSLAELEPLLDPFQDRLSIAAINGPSSITIAGENDAVETLLQVLESRGAFALKLRSAVASHCSLMEPLRKTLSHDLAEIQPRKARIPLYSTVTASPIDGVELEASYWFDNLRRTVRFADAVERLVADGHRFFVEVSPHPLLMLPLQETLHTGEPSCTVGSLWQDEGDLHRILLSLGELHVHGYGVDWTAFLQRLGGRRVALPTYAFQRERYWLDAGASRSADVASAGLTAAEHPMLGAAVAFADGNGFLFTARVSLSDHPWLSGHVVFGHVLLPGTAVLELALVAARHVGLERVEELTIEAPLLLSSSSAVRLQLSVGGPGESGRRALTLYGREERRDEREGDGPWTRFATGTLAPTEEPVSFDMGTWPPRGATALPIAGLYERLREAGGDYGPEFQGLRAVYERGSDLFAEVVLPEAVAKDAPAFGIHPALLDAAIHALSVQGIQEGSAIRLPHAFSGVTLLATGATTIRVRIAPSPEQGAFSLDVADASGQPALRIEALTTRPGSAEQLLQSSTDAGLLRIEWSALPATSSESRSTDAADAYWVVLGDDRVGLRSLLEPHLRQVDHHLDLDALKASHDGDGAWPDAVVVPLSSKTETTDLIAAAHLATEQALTFLQAWLADDRTARTRLILLTHGAVATAGGDVDLVHAPLWGLVRSAQNENPDVPLFLVDSDDDRDSRRALATVSHAREPQVALRRGHAFVPRLAKVPSSTTPSSSSFAIAPQGTVLITGGTGTLGGMVARHLARTHSVKHLLLASRQGPKAEGALALKAELESLGAEVTLAACDVADRPSLEALLKGIAQDHPLTAVVHTAGTLDDGLFNSLTGEQLRSVFRAKLDAAVHLHALTEPLELAAFVLYSSAAGVLGSPGQANYAAANVFLDALAEHRRARGLPALSLDWGYWQDTSGLTARLSAADRERIVRSGMRSGMRPITEAVGLALFDTALARPESSLVAAPFDTAVLAKQADALPTIFRGLVRTRPVRPVANNVAAAASLEERLRSLSEAERDAELLKLVRTQVGLALGKSPDAIDRSRPFKEIGVDSLTALEIRNRLAAATGHRLHPTLLFNYPTPNALAQFFIEELAGLVNQRPKSLVPVISNFSDEQIRAAIAAIATIPLDRLRQAGLVDTLMQLASEQKMAVVQHGDDLKAIATMSAAELVRLALSESKDNAGPTNE</sequence>
<feature type="domain" description="Ketosynthase family 3 (KS3)" evidence="6">
    <location>
        <begin position="38"/>
        <end position="465"/>
    </location>
</feature>
<dbReference type="CDD" id="cd00833">
    <property type="entry name" value="PKS"/>
    <property type="match status" value="1"/>
</dbReference>
<dbReference type="PROSITE" id="PS00012">
    <property type="entry name" value="PHOSPHOPANTETHEINE"/>
    <property type="match status" value="1"/>
</dbReference>
<dbReference type="InterPro" id="IPR036291">
    <property type="entry name" value="NAD(P)-bd_dom_sf"/>
</dbReference>
<dbReference type="InterPro" id="IPR042104">
    <property type="entry name" value="PKS_dehydratase_sf"/>
</dbReference>
<dbReference type="InterPro" id="IPR009081">
    <property type="entry name" value="PP-bd_ACP"/>
</dbReference>
<dbReference type="SMART" id="SM00826">
    <property type="entry name" value="PKS_DH"/>
    <property type="match status" value="1"/>
</dbReference>
<dbReference type="Pfam" id="PF00698">
    <property type="entry name" value="Acyl_transf_1"/>
    <property type="match status" value="1"/>
</dbReference>
<accession>A0ABZ2KTH1</accession>
<reference evidence="8" key="1">
    <citation type="submission" date="2021-12" db="EMBL/GenBank/DDBJ databases">
        <title>Discovery of the Pendulisporaceae a myxobacterial family with distinct sporulation behavior and unique specialized metabolism.</title>
        <authorList>
            <person name="Garcia R."/>
            <person name="Popoff A."/>
            <person name="Bader C.D."/>
            <person name="Loehr J."/>
            <person name="Walesch S."/>
            <person name="Walt C."/>
            <person name="Boldt J."/>
            <person name="Bunk B."/>
            <person name="Haeckl F.J.F.P.J."/>
            <person name="Gunesch A.P."/>
            <person name="Birkelbach J."/>
            <person name="Nuebel U."/>
            <person name="Pietschmann T."/>
            <person name="Bach T."/>
            <person name="Mueller R."/>
        </authorList>
    </citation>
    <scope>NUCLEOTIDE SEQUENCE</scope>
    <source>
        <strain evidence="8">MSr11367</strain>
    </source>
</reference>
<dbReference type="Pfam" id="PF02801">
    <property type="entry name" value="Ketoacyl-synt_C"/>
    <property type="match status" value="1"/>
</dbReference>
<dbReference type="Pfam" id="PF00550">
    <property type="entry name" value="PP-binding"/>
    <property type="match status" value="1"/>
</dbReference>
<dbReference type="SMART" id="SM01294">
    <property type="entry name" value="PKS_PP_betabranch"/>
    <property type="match status" value="1"/>
</dbReference>
<dbReference type="Gene3D" id="3.40.47.10">
    <property type="match status" value="1"/>
</dbReference>
<dbReference type="InterPro" id="IPR055123">
    <property type="entry name" value="SpnB-like_Rossmann"/>
</dbReference>
<evidence type="ECO:0000313" key="8">
    <source>
        <dbReference type="EMBL" id="WXB01999.1"/>
    </source>
</evidence>
<dbReference type="SUPFAM" id="SSF53901">
    <property type="entry name" value="Thiolase-like"/>
    <property type="match status" value="1"/>
</dbReference>
<dbReference type="Pfam" id="PF08659">
    <property type="entry name" value="KR"/>
    <property type="match status" value="1"/>
</dbReference>
<dbReference type="Gene3D" id="3.10.129.110">
    <property type="entry name" value="Polyketide synthase dehydratase"/>
    <property type="match status" value="1"/>
</dbReference>
<dbReference type="InterPro" id="IPR014031">
    <property type="entry name" value="Ketoacyl_synth_C"/>
</dbReference>
<dbReference type="Pfam" id="PF16197">
    <property type="entry name" value="KAsynt_C_assoc"/>
    <property type="match status" value="1"/>
</dbReference>
<dbReference type="PROSITE" id="PS52004">
    <property type="entry name" value="KS3_2"/>
    <property type="match status" value="1"/>
</dbReference>
<dbReference type="Proteomes" id="UP001374803">
    <property type="component" value="Chromosome"/>
</dbReference>
<dbReference type="InterPro" id="IPR049900">
    <property type="entry name" value="PKS_mFAS_DH"/>
</dbReference>
<keyword evidence="1" id="KW-0596">Phosphopantetheine</keyword>
<evidence type="ECO:0000259" key="7">
    <source>
        <dbReference type="PROSITE" id="PS52019"/>
    </source>
</evidence>
<dbReference type="InterPro" id="IPR050091">
    <property type="entry name" value="PKS_NRPS_Biosynth_Enz"/>
</dbReference>
<gene>
    <name evidence="8" type="ORF">LVJ94_34420</name>
</gene>
<dbReference type="InterPro" id="IPR014043">
    <property type="entry name" value="Acyl_transferase_dom"/>
</dbReference>
<dbReference type="InterPro" id="IPR032821">
    <property type="entry name" value="PKS_assoc"/>
</dbReference>
<evidence type="ECO:0000259" key="5">
    <source>
        <dbReference type="PROSITE" id="PS50075"/>
    </source>
</evidence>